<dbReference type="PANTHER" id="PTHR33147:SF39">
    <property type="entry name" value="DRO1 PROTEIN-RELATED"/>
    <property type="match status" value="1"/>
</dbReference>
<keyword evidence="5" id="KW-0611">Plant defense</keyword>
<reference evidence="10 12" key="1">
    <citation type="submission" date="2024-04" db="EMBL/GenBank/DDBJ databases">
        <title>Genome assembly C_amara_ONT_v2.</title>
        <authorList>
            <person name="Yant L."/>
            <person name="Moore C."/>
            <person name="Slenker M."/>
        </authorList>
    </citation>
    <scope>NUCLEOTIDE SEQUENCE [LARGE SCALE GENOMIC DNA]</scope>
    <source>
        <tissue evidence="10">Leaf</tissue>
    </source>
</reference>
<dbReference type="InterPro" id="IPR003614">
    <property type="entry name" value="Knottins"/>
</dbReference>
<dbReference type="AlphaFoldDB" id="A0ABD1BZR0"/>
<dbReference type="PROSITE" id="PS00940">
    <property type="entry name" value="GAMMA_THIONIN"/>
    <property type="match status" value="1"/>
</dbReference>
<sequence length="77" mass="8545">MKLSMRLISAVVLLFMIFVATGMGPVMAKPRICESQSRKFKGKCLSETNCGNVCRTEGFTGGDCRGLRQRCFCTRNC</sequence>
<feature type="chain" id="PRO_5044723281" evidence="7">
    <location>
        <begin position="29"/>
        <end position="77"/>
    </location>
</feature>
<keyword evidence="3" id="KW-0295">Fungicide</keyword>
<dbReference type="EMBL" id="JBANAX010000137">
    <property type="protein sequence ID" value="KAL1221096.1"/>
    <property type="molecule type" value="Genomic_DNA"/>
</dbReference>
<evidence type="ECO:0000313" key="12">
    <source>
        <dbReference type="Proteomes" id="UP001558713"/>
    </source>
</evidence>
<evidence type="ECO:0000256" key="5">
    <source>
        <dbReference type="ARBA" id="ARBA00022821"/>
    </source>
</evidence>
<accession>A0ABD1BZR0</accession>
<evidence type="ECO:0000256" key="7">
    <source>
        <dbReference type="SAM" id="SignalP"/>
    </source>
</evidence>
<name>A0ABD1BZR0_CARAN</name>
<evidence type="ECO:0000256" key="4">
    <source>
        <dbReference type="ARBA" id="ARBA00022729"/>
    </source>
</evidence>
<dbReference type="EMBL" id="JBANAX010000092">
    <property type="protein sequence ID" value="KAL1222701.1"/>
    <property type="molecule type" value="Genomic_DNA"/>
</dbReference>
<keyword evidence="4 7" id="KW-0732">Signal</keyword>
<dbReference type="SMART" id="SM00505">
    <property type="entry name" value="Knot1"/>
    <property type="match status" value="1"/>
</dbReference>
<gene>
    <name evidence="10" type="ORF">V5N11_004444</name>
    <name evidence="11" type="ORF">V5N11_004452</name>
    <name evidence="9" type="ORF">V5N11_010169</name>
</gene>
<dbReference type="InterPro" id="IPR036574">
    <property type="entry name" value="Scorpion_toxin-like_sf"/>
</dbReference>
<keyword evidence="12" id="KW-1185">Reference proteome</keyword>
<comment type="similarity">
    <text evidence="1">Belongs to the DEFL family.</text>
</comment>
<dbReference type="PANTHER" id="PTHR33147">
    <property type="entry name" value="DEFENSIN-LIKE PROTEIN 1"/>
    <property type="match status" value="1"/>
</dbReference>
<evidence type="ECO:0000256" key="6">
    <source>
        <dbReference type="ARBA" id="ARBA00023157"/>
    </source>
</evidence>
<dbReference type="Gene3D" id="3.30.30.10">
    <property type="entry name" value="Knottin, scorpion toxin-like"/>
    <property type="match status" value="1"/>
</dbReference>
<evidence type="ECO:0000313" key="9">
    <source>
        <dbReference type="EMBL" id="KAL1221096.1"/>
    </source>
</evidence>
<dbReference type="Pfam" id="PF00304">
    <property type="entry name" value="Gamma-thionin"/>
    <property type="match status" value="1"/>
</dbReference>
<keyword evidence="2" id="KW-0929">Antimicrobial</keyword>
<dbReference type="CDD" id="cd00107">
    <property type="entry name" value="Knot1"/>
    <property type="match status" value="1"/>
</dbReference>
<protein>
    <submittedName>
        <fullName evidence="10">Defensin-like protein 2</fullName>
    </submittedName>
</protein>
<dbReference type="PRINTS" id="PR00288">
    <property type="entry name" value="PUROTHIONIN"/>
</dbReference>
<dbReference type="SUPFAM" id="SSF57095">
    <property type="entry name" value="Scorpion toxin-like"/>
    <property type="match status" value="1"/>
</dbReference>
<evidence type="ECO:0000313" key="11">
    <source>
        <dbReference type="EMBL" id="KAL1222701.1"/>
    </source>
</evidence>
<keyword evidence="6" id="KW-1015">Disulfide bond</keyword>
<dbReference type="GO" id="GO:0050832">
    <property type="term" value="P:defense response to fungus"/>
    <property type="evidence" value="ECO:0007669"/>
    <property type="project" value="UniProtKB-KW"/>
</dbReference>
<dbReference type="Proteomes" id="UP001558713">
    <property type="component" value="Unassembled WGS sequence"/>
</dbReference>
<proteinExistence type="inferred from homology"/>
<evidence type="ECO:0000256" key="1">
    <source>
        <dbReference type="ARBA" id="ARBA00006722"/>
    </source>
</evidence>
<evidence type="ECO:0000313" key="10">
    <source>
        <dbReference type="EMBL" id="KAL1222693.1"/>
    </source>
</evidence>
<dbReference type="EMBL" id="JBANAX010000092">
    <property type="protein sequence ID" value="KAL1222693.1"/>
    <property type="molecule type" value="Genomic_DNA"/>
</dbReference>
<dbReference type="InterPro" id="IPR008176">
    <property type="entry name" value="Defensin_plant"/>
</dbReference>
<evidence type="ECO:0000256" key="3">
    <source>
        <dbReference type="ARBA" id="ARBA00022577"/>
    </source>
</evidence>
<feature type="domain" description="Knottins-like" evidence="8">
    <location>
        <begin position="32"/>
        <end position="77"/>
    </location>
</feature>
<evidence type="ECO:0000256" key="2">
    <source>
        <dbReference type="ARBA" id="ARBA00022529"/>
    </source>
</evidence>
<organism evidence="10 12">
    <name type="scientific">Cardamine amara subsp. amara</name>
    <dbReference type="NCBI Taxonomy" id="228776"/>
    <lineage>
        <taxon>Eukaryota</taxon>
        <taxon>Viridiplantae</taxon>
        <taxon>Streptophyta</taxon>
        <taxon>Embryophyta</taxon>
        <taxon>Tracheophyta</taxon>
        <taxon>Spermatophyta</taxon>
        <taxon>Magnoliopsida</taxon>
        <taxon>eudicotyledons</taxon>
        <taxon>Gunneridae</taxon>
        <taxon>Pentapetalae</taxon>
        <taxon>rosids</taxon>
        <taxon>malvids</taxon>
        <taxon>Brassicales</taxon>
        <taxon>Brassicaceae</taxon>
        <taxon>Cardamineae</taxon>
        <taxon>Cardamine</taxon>
    </lineage>
</organism>
<comment type="caution">
    <text evidence="10">The sequence shown here is derived from an EMBL/GenBank/DDBJ whole genome shotgun (WGS) entry which is preliminary data.</text>
</comment>
<dbReference type="GO" id="GO:0031640">
    <property type="term" value="P:killing of cells of another organism"/>
    <property type="evidence" value="ECO:0007669"/>
    <property type="project" value="UniProtKB-KW"/>
</dbReference>
<evidence type="ECO:0000259" key="8">
    <source>
        <dbReference type="SMART" id="SM00505"/>
    </source>
</evidence>
<feature type="signal peptide" evidence="7">
    <location>
        <begin position="1"/>
        <end position="28"/>
    </location>
</feature>